<name>A0ABR4NK96_9FUNG</name>
<keyword evidence="3" id="KW-0472">Membrane</keyword>
<comment type="caution">
    <text evidence="4">The sequence shown here is derived from an EMBL/GenBank/DDBJ whole genome shotgun (WGS) entry which is preliminary data.</text>
</comment>
<evidence type="ECO:0000256" key="1">
    <source>
        <dbReference type="PROSITE-ProRule" id="PRU00235"/>
    </source>
</evidence>
<feature type="repeat" description="RCC1" evidence="1">
    <location>
        <begin position="410"/>
        <end position="475"/>
    </location>
</feature>
<dbReference type="EMBL" id="JADGIZ020000001">
    <property type="protein sequence ID" value="KAL2919947.1"/>
    <property type="molecule type" value="Genomic_DNA"/>
</dbReference>
<feature type="repeat" description="RCC1" evidence="1">
    <location>
        <begin position="279"/>
        <end position="336"/>
    </location>
</feature>
<evidence type="ECO:0000313" key="4">
    <source>
        <dbReference type="EMBL" id="KAL2919947.1"/>
    </source>
</evidence>
<dbReference type="InterPro" id="IPR000408">
    <property type="entry name" value="Reg_chr_condens"/>
</dbReference>
<reference evidence="4 5" key="1">
    <citation type="submission" date="2023-09" db="EMBL/GenBank/DDBJ databases">
        <title>Pangenome analysis of Batrachochytrium dendrobatidis and related Chytrids.</title>
        <authorList>
            <person name="Yacoub M.N."/>
            <person name="Stajich J.E."/>
            <person name="James T.Y."/>
        </authorList>
    </citation>
    <scope>NUCLEOTIDE SEQUENCE [LARGE SCALE GENOMIC DNA]</scope>
    <source>
        <strain evidence="4 5">JEL0888</strain>
    </source>
</reference>
<feature type="region of interest" description="Disordered" evidence="2">
    <location>
        <begin position="561"/>
        <end position="589"/>
    </location>
</feature>
<dbReference type="PROSITE" id="PS00626">
    <property type="entry name" value="RCC1_2"/>
    <property type="match status" value="1"/>
</dbReference>
<evidence type="ECO:0000256" key="2">
    <source>
        <dbReference type="SAM" id="MobiDB-lite"/>
    </source>
</evidence>
<sequence>MPPLAPRLAPQRAAAPCVAAVPTVRLLHAAAFARSAQQPVGGPQRGRERDVGDPNVHPTQAELGRQLSSNRSRLAIAAFSIGVGAVTLLVAYSMVHSEAAGPRGGVGAPGSDNEGPLAALIEASREFPGLFVWGSNRAGLVAGRAGAGTGTAAASDEPTSIEALRGRALRDLALADTHAAAVSDRGDLLLWGKRLGVATPTVAARELSLTKVACAADKIYALSKSGTLYEWDADPSVVAPSPKNAKPVVIKMPATAAWDEKITQIACGANHLVVLSSRGKVYTLACNSNGNHHGQLGLGHAEPVQQAVLHPVAGLASSVCDKLAVGREHTVVGTNSGGVYAFGLNRFGQLAIGNTPDLEQTSPTPVSTLWSSAGLTSGKLRDKQPSGTKCTQIAAGGDTTLFVVETDNSTHVLASGNGQFGQLGNGAYSHAVATPVAVKGLSNLVEYDPVQRRVAPIRVAKVAAGDLHCAVVLSNSISDHPSDTRSRSWLGWISSGFGAFGGHSTASTKPFGRDVLVWGMNMDGQLRRADGKRGNLPVPGYVLPIPYEPHKSSKTIVGELEAASTPTVPPSTPSTADADTKDLPKGPLANNVRLQLASTAAVRLSDRRRVIAEQDIALGSSLTAVFTRCE</sequence>
<dbReference type="PANTHER" id="PTHR47563">
    <property type="entry name" value="PROTEIN FMP25, MITOCHONDRIAL"/>
    <property type="match status" value="1"/>
</dbReference>
<feature type="repeat" description="RCC1" evidence="1">
    <location>
        <begin position="337"/>
        <end position="406"/>
    </location>
</feature>
<dbReference type="InterPro" id="IPR053245">
    <property type="entry name" value="MitoProcess-Associated"/>
</dbReference>
<dbReference type="PANTHER" id="PTHR47563:SF1">
    <property type="entry name" value="PROTEIN FMP25, MITOCHONDRIAL"/>
    <property type="match status" value="1"/>
</dbReference>
<gene>
    <name evidence="4" type="ORF">HK105_200013</name>
</gene>
<dbReference type="PROSITE" id="PS50012">
    <property type="entry name" value="RCC1_3"/>
    <property type="match status" value="3"/>
</dbReference>
<evidence type="ECO:0000256" key="3">
    <source>
        <dbReference type="SAM" id="Phobius"/>
    </source>
</evidence>
<dbReference type="SUPFAM" id="SSF50985">
    <property type="entry name" value="RCC1/BLIP-II"/>
    <property type="match status" value="1"/>
</dbReference>
<keyword evidence="3" id="KW-0812">Transmembrane</keyword>
<dbReference type="Gene3D" id="2.130.10.30">
    <property type="entry name" value="Regulator of chromosome condensation 1/beta-lactamase-inhibitor protein II"/>
    <property type="match status" value="2"/>
</dbReference>
<keyword evidence="5" id="KW-1185">Reference proteome</keyword>
<dbReference type="Pfam" id="PF00415">
    <property type="entry name" value="RCC1"/>
    <property type="match status" value="2"/>
</dbReference>
<keyword evidence="3" id="KW-1133">Transmembrane helix</keyword>
<proteinExistence type="predicted"/>
<dbReference type="Proteomes" id="UP001527925">
    <property type="component" value="Unassembled WGS sequence"/>
</dbReference>
<evidence type="ECO:0000313" key="5">
    <source>
        <dbReference type="Proteomes" id="UP001527925"/>
    </source>
</evidence>
<accession>A0ABR4NK96</accession>
<feature type="transmembrane region" description="Helical" evidence="3">
    <location>
        <begin position="74"/>
        <end position="95"/>
    </location>
</feature>
<dbReference type="InterPro" id="IPR009091">
    <property type="entry name" value="RCC1/BLIP-II"/>
</dbReference>
<protein>
    <submittedName>
        <fullName evidence="4">Uncharacterized protein</fullName>
    </submittedName>
</protein>
<organism evidence="4 5">
    <name type="scientific">Polyrhizophydium stewartii</name>
    <dbReference type="NCBI Taxonomy" id="2732419"/>
    <lineage>
        <taxon>Eukaryota</taxon>
        <taxon>Fungi</taxon>
        <taxon>Fungi incertae sedis</taxon>
        <taxon>Chytridiomycota</taxon>
        <taxon>Chytridiomycota incertae sedis</taxon>
        <taxon>Chytridiomycetes</taxon>
        <taxon>Rhizophydiales</taxon>
        <taxon>Rhizophydiales incertae sedis</taxon>
        <taxon>Polyrhizophydium</taxon>
    </lineage>
</organism>
<feature type="region of interest" description="Disordered" evidence="2">
    <location>
        <begin position="35"/>
        <end position="65"/>
    </location>
</feature>